<reference evidence="2 3" key="1">
    <citation type="submission" date="2015-11" db="EMBL/GenBank/DDBJ databases">
        <title>Complete genome sequencing of a biphenyl-degrading bacterium, Pseudomonas putida KF715 (=NBRC110667).</title>
        <authorList>
            <person name="Suenaga H."/>
            <person name="Fujihara N."/>
            <person name="Watanabe T."/>
            <person name="Hirose J."/>
            <person name="Kimura N."/>
            <person name="Yamazoe A."/>
            <person name="Hosoyama A."/>
            <person name="Shimodaira J."/>
            <person name="Furukawa K."/>
        </authorList>
    </citation>
    <scope>NUCLEOTIDE SEQUENCE [LARGE SCALE GENOMIC DNA]</scope>
    <source>
        <strain evidence="2 3">KF715</strain>
        <plasmid evidence="3">Plasmid pkf715c dna</plasmid>
    </source>
</reference>
<protein>
    <submittedName>
        <fullName evidence="2">Uncharacterized protein</fullName>
    </submittedName>
</protein>
<dbReference type="AlphaFoldDB" id="A0A1L7NPX3"/>
<evidence type="ECO:0000313" key="3">
    <source>
        <dbReference type="Proteomes" id="UP000218731"/>
    </source>
</evidence>
<evidence type="ECO:0000313" key="2">
    <source>
        <dbReference type="EMBL" id="BAW27494.1"/>
    </source>
</evidence>
<geneLocation type="plasmid" evidence="3">
    <name>pkf715c dna</name>
</geneLocation>
<name>A0A1L7NPX3_PSEPU</name>
<keyword evidence="2" id="KW-0614">Plasmid</keyword>
<dbReference type="Proteomes" id="UP000218731">
    <property type="component" value="Plasmid pKF715C"/>
</dbReference>
<dbReference type="EMBL" id="AP015032">
    <property type="protein sequence ID" value="BAW27494.1"/>
    <property type="molecule type" value="Genomic_DNA"/>
</dbReference>
<organism evidence="2 3">
    <name type="scientific">Pseudomonas putida</name>
    <name type="common">Arthrobacter siderocapsulatus</name>
    <dbReference type="NCBI Taxonomy" id="303"/>
    <lineage>
        <taxon>Bacteria</taxon>
        <taxon>Pseudomonadati</taxon>
        <taxon>Pseudomonadota</taxon>
        <taxon>Gammaproteobacteria</taxon>
        <taxon>Pseudomonadales</taxon>
        <taxon>Pseudomonadaceae</taxon>
        <taxon>Pseudomonas</taxon>
    </lineage>
</organism>
<accession>A0A1L7NPX3</accession>
<gene>
    <name evidence="2" type="ORF">KF715C_pC610</name>
</gene>
<proteinExistence type="predicted"/>
<feature type="compositionally biased region" description="Polar residues" evidence="1">
    <location>
        <begin position="1"/>
        <end position="10"/>
    </location>
</feature>
<evidence type="ECO:0000256" key="1">
    <source>
        <dbReference type="SAM" id="MobiDB-lite"/>
    </source>
</evidence>
<feature type="region of interest" description="Disordered" evidence="1">
    <location>
        <begin position="1"/>
        <end position="21"/>
    </location>
</feature>
<sequence>MSMENNTNAQVIDFGRLPGTDPRQLTEAGRQAILEEVMEMHRDVADAWSKADFPSASEEAQLEHERLEQELVNLVGRVMHLPDSVEGVRFLERWFDVRVKQLADMMPCAKAGTLIQLQGEDASVQLNEDMAKGMRLGLLAAQTVFNKFPLTMTITQRESDDD</sequence>